<feature type="compositionally biased region" description="Polar residues" evidence="1">
    <location>
        <begin position="305"/>
        <end position="324"/>
    </location>
</feature>
<feature type="compositionally biased region" description="Polar residues" evidence="1">
    <location>
        <begin position="392"/>
        <end position="405"/>
    </location>
</feature>
<feature type="compositionally biased region" description="Low complexity" evidence="1">
    <location>
        <begin position="1"/>
        <end position="18"/>
    </location>
</feature>
<feature type="region of interest" description="Disordered" evidence="1">
    <location>
        <begin position="148"/>
        <end position="168"/>
    </location>
</feature>
<dbReference type="InterPro" id="IPR003533">
    <property type="entry name" value="Doublecortin_dom"/>
</dbReference>
<dbReference type="GO" id="GO:0035556">
    <property type="term" value="P:intracellular signal transduction"/>
    <property type="evidence" value="ECO:0007669"/>
    <property type="project" value="InterPro"/>
</dbReference>
<feature type="compositionally biased region" description="Basic and acidic residues" evidence="1">
    <location>
        <begin position="325"/>
        <end position="335"/>
    </location>
</feature>
<reference evidence="4" key="1">
    <citation type="submission" date="2016-04" db="UniProtKB">
        <authorList>
            <consortium name="WormBaseParasite"/>
        </authorList>
    </citation>
    <scope>IDENTIFICATION</scope>
</reference>
<protein>
    <submittedName>
        <fullName evidence="4">Doublecortin domain-containing protein</fullName>
    </submittedName>
</protein>
<feature type="domain" description="Doublecortin" evidence="2">
    <location>
        <begin position="49"/>
        <end position="129"/>
    </location>
</feature>
<name>A0A158R6C0_9BILA</name>
<feature type="compositionally biased region" description="Low complexity" evidence="1">
    <location>
        <begin position="285"/>
        <end position="304"/>
    </location>
</feature>
<evidence type="ECO:0000259" key="2">
    <source>
        <dbReference type="PROSITE" id="PS50309"/>
    </source>
</evidence>
<feature type="region of interest" description="Disordered" evidence="1">
    <location>
        <begin position="1"/>
        <end position="20"/>
    </location>
</feature>
<evidence type="ECO:0000313" key="3">
    <source>
        <dbReference type="Proteomes" id="UP000046393"/>
    </source>
</evidence>
<dbReference type="WBParaSite" id="SMUV_0001068301-mRNA-1">
    <property type="protein sequence ID" value="SMUV_0001068301-mRNA-1"/>
    <property type="gene ID" value="SMUV_0001068301"/>
</dbReference>
<sequence length="413" mass="45287">MQKSLATSVSPSNSSTNNFKNAKNVVSGIQKVKPPSGKLSGVLSSVVSKRIIIYRNGDAFDKGLKVAVNIRHVNSIQSLLDVANEKIGLANGAKKLYTLSGQLVKDIDALEDGKEYVATSRIFTPLAYGRAARRQQFRLHSHLQSECRQTYQRSSRSVEPKKQNVLGRNSRNLSAVHCQEKLIPGIAQASCYQKSKLAASTHTQWNSKSREKRGMHLDEKELQTSLKLVEKSSTSTASKKMATTRKNRRNSKLSNSNELQVNSNSSKFEHFKELDPTNTKSQKVNNYDSESNSESKSQSVDSENAQSKPSLGKTQADNTSTNSNDDSHYEKRSSDTESQTSSSSESKNSEIEQMKDNQTKENTEKSGNETSSDGSESNEGNKTSSTSSSGTAQKNTSSRESTSSDATDDQSLD</sequence>
<dbReference type="Proteomes" id="UP000046393">
    <property type="component" value="Unplaced"/>
</dbReference>
<dbReference type="Gene3D" id="3.10.20.230">
    <property type="entry name" value="Doublecortin domain"/>
    <property type="match status" value="1"/>
</dbReference>
<feature type="region of interest" description="Disordered" evidence="1">
    <location>
        <begin position="225"/>
        <end position="413"/>
    </location>
</feature>
<feature type="compositionally biased region" description="Low complexity" evidence="1">
    <location>
        <begin position="231"/>
        <end position="241"/>
    </location>
</feature>
<feature type="compositionally biased region" description="Basic residues" evidence="1">
    <location>
        <begin position="242"/>
        <end position="251"/>
    </location>
</feature>
<proteinExistence type="predicted"/>
<feature type="compositionally biased region" description="Low complexity" evidence="1">
    <location>
        <begin position="374"/>
        <end position="391"/>
    </location>
</feature>
<evidence type="ECO:0000313" key="4">
    <source>
        <dbReference type="WBParaSite" id="SMUV_0001068301-mRNA-1"/>
    </source>
</evidence>
<dbReference type="PROSITE" id="PS50309">
    <property type="entry name" value="DC"/>
    <property type="match status" value="1"/>
</dbReference>
<organism evidence="3 4">
    <name type="scientific">Syphacia muris</name>
    <dbReference type="NCBI Taxonomy" id="451379"/>
    <lineage>
        <taxon>Eukaryota</taxon>
        <taxon>Metazoa</taxon>
        <taxon>Ecdysozoa</taxon>
        <taxon>Nematoda</taxon>
        <taxon>Chromadorea</taxon>
        <taxon>Rhabditida</taxon>
        <taxon>Spirurina</taxon>
        <taxon>Oxyuridomorpha</taxon>
        <taxon>Oxyuroidea</taxon>
        <taxon>Oxyuridae</taxon>
        <taxon>Syphacia</taxon>
    </lineage>
</organism>
<dbReference type="InterPro" id="IPR036572">
    <property type="entry name" value="Doublecortin_dom_sf"/>
</dbReference>
<dbReference type="STRING" id="451379.A0A158R6C0"/>
<dbReference type="SUPFAM" id="SSF89837">
    <property type="entry name" value="Doublecortin (DC)"/>
    <property type="match status" value="1"/>
</dbReference>
<dbReference type="Pfam" id="PF03607">
    <property type="entry name" value="DCX"/>
    <property type="match status" value="1"/>
</dbReference>
<dbReference type="CDD" id="cd01617">
    <property type="entry name" value="DCX"/>
    <property type="match status" value="1"/>
</dbReference>
<keyword evidence="3" id="KW-1185">Reference proteome</keyword>
<evidence type="ECO:0000256" key="1">
    <source>
        <dbReference type="SAM" id="MobiDB-lite"/>
    </source>
</evidence>
<accession>A0A158R6C0</accession>
<dbReference type="SMART" id="SM00537">
    <property type="entry name" value="DCX"/>
    <property type="match status" value="1"/>
</dbReference>
<dbReference type="AlphaFoldDB" id="A0A158R6C0"/>
<feature type="compositionally biased region" description="Low complexity" evidence="1">
    <location>
        <begin position="336"/>
        <end position="346"/>
    </location>
</feature>
<feature type="compositionally biased region" description="Basic and acidic residues" evidence="1">
    <location>
        <begin position="347"/>
        <end position="367"/>
    </location>
</feature>